<dbReference type="RefSeq" id="WP_237238255.1">
    <property type="nucleotide sequence ID" value="NZ_JAKKDU010000001.1"/>
</dbReference>
<reference evidence="3" key="1">
    <citation type="submission" date="2022-01" db="EMBL/GenBank/DDBJ databases">
        <title>Draft genome sequence of Sabulilitoribacter arenilitoris KCTC 52401.</title>
        <authorList>
            <person name="Oh J.-S."/>
        </authorList>
    </citation>
    <scope>NUCLEOTIDE SEQUENCE</scope>
    <source>
        <strain evidence="3">HMF6543</strain>
    </source>
</reference>
<evidence type="ECO:0000313" key="4">
    <source>
        <dbReference type="Proteomes" id="UP001199795"/>
    </source>
</evidence>
<protein>
    <submittedName>
        <fullName evidence="3">T9SS type A sorting domain-containing protein</fullName>
    </submittedName>
</protein>
<comment type="caution">
    <text evidence="3">The sequence shown here is derived from an EMBL/GenBank/DDBJ whole genome shotgun (WGS) entry which is preliminary data.</text>
</comment>
<name>A0AAE3EM02_9FLAO</name>
<sequence>MKKITLLILLSLTFNFGVGQTALSEGEIAITGVNADNPDQFSFVLLTDISNTTQINFTDFGWISTGGFYTVVNEGIVSWTANSNLPCGTEIVIENIGSGNFSATSGTALLTDAGFNLSGTGDQLLAYQGNLTSPTFISAVHFGNSVGWTDATNTNTSAVPSGLTDGTNAVYIGNIDNGIYDCSATSNQTLILVGLNDNTNWSGSNTIRQTLASCAYACVAIGSCASTVTWNGTTWVGGTPDLTTEVNIDANYDTGNGGSEVSFKACSLTINNGAILTVDNGTYIEVENDVLVNDGQLRVNTQANFVQNDNNGTFTLGSSGTASVNKVTAIKQNWFYYTYWSSPVVGETIADAFPDTDNDRRFWFNAANYIDEHTVGTTNGIPDDIDDNNDDWSYALGTDVMNPGVGYATTSGRLGFFPRLDTADFIGSFNTGNINTPVVNNPLNVLPAYSWNFIGNPYPSAIDFIAFQQANSSIVDGTAYFWSQSLPLHGSNPGNQVANFNQNDYATFTVGTGGAAGANGIIPTQYIPSAQGFFIAGLSNGNATFTNAMRMADETSNSQFFKGSNSKKNTTTVANKLWIDLASNNGVFNQVLVGYVEGATKGNDGMSYDAPKLLSNVFAALYTSMENSDKKFAIQGKAPSDLNENEIIDLGFITSIDVETLYTLSIAQLEGDYLNNNTIYLKDNLLDKLHDLSDSDYTFTSEIGEFNTRFQIVFTNKALSTNDSNLNNNRLTIIELDDNHVNFKMSNSLTIKKVTIYDLLGRELYNLKGENSSETYELSKLKSTIYIAKVELSNGEIITKKTIKR</sequence>
<dbReference type="EMBL" id="JAKKDU010000001">
    <property type="protein sequence ID" value="MCF7566897.1"/>
    <property type="molecule type" value="Genomic_DNA"/>
</dbReference>
<evidence type="ECO:0000256" key="2">
    <source>
        <dbReference type="SAM" id="SignalP"/>
    </source>
</evidence>
<feature type="signal peptide" evidence="2">
    <location>
        <begin position="1"/>
        <end position="21"/>
    </location>
</feature>
<keyword evidence="4" id="KW-1185">Reference proteome</keyword>
<accession>A0AAE3EM02</accession>
<gene>
    <name evidence="3" type="ORF">L3X37_00770</name>
</gene>
<dbReference type="AlphaFoldDB" id="A0AAE3EM02"/>
<evidence type="ECO:0000313" key="3">
    <source>
        <dbReference type="EMBL" id="MCF7566897.1"/>
    </source>
</evidence>
<dbReference type="Proteomes" id="UP001199795">
    <property type="component" value="Unassembled WGS sequence"/>
</dbReference>
<organism evidence="3 4">
    <name type="scientific">Wocania arenilitoris</name>
    <dbReference type="NCBI Taxonomy" id="2044858"/>
    <lineage>
        <taxon>Bacteria</taxon>
        <taxon>Pseudomonadati</taxon>
        <taxon>Bacteroidota</taxon>
        <taxon>Flavobacteriia</taxon>
        <taxon>Flavobacteriales</taxon>
        <taxon>Flavobacteriaceae</taxon>
        <taxon>Wocania</taxon>
    </lineage>
</organism>
<evidence type="ECO:0000256" key="1">
    <source>
        <dbReference type="ARBA" id="ARBA00022729"/>
    </source>
</evidence>
<keyword evidence="1 2" id="KW-0732">Signal</keyword>
<proteinExistence type="predicted"/>
<dbReference type="InterPro" id="IPR026444">
    <property type="entry name" value="Secre_tail"/>
</dbReference>
<feature type="chain" id="PRO_5041939446" evidence="2">
    <location>
        <begin position="22"/>
        <end position="805"/>
    </location>
</feature>
<dbReference type="NCBIfam" id="TIGR04183">
    <property type="entry name" value="Por_Secre_tail"/>
    <property type="match status" value="1"/>
</dbReference>